<sequence length="501" mass="56526">MTGRVNPDLLRQIGYEESLEATVVEIPQTSTHPFKDGWSPQVCTSIALRMRFPEKIWDSSTQRAMTIRFLTFYASGNVEDTFEVTDIILGMASLCFQDNVYQSNGLIWKPQDPNDNTPLLFDVDGRPSVVPSANQSSDSETDTAPQIINVSDIQDLQTHAQIAPLTLEPPKLPRLEENVGELLKKNLDLLYNYKAGDLKAFIEFCQKILIASPASNAPTREAINLMRLCNMLALTMLRAVTKTGAQLTAGFLKRQFRTNISNLIGGKFGQHFAPPCGRCIENVCMSINKSHQNISCFMAKIVSKWAEETPETTQMRAVLEASVLTHTSWNGLGILDMLFVICDFYATSWLRVMRLSAISSTSASWKTIIEFMKVYQRKGEQDRTIPWARVIDDSYFKRFSPMYHYVLASLFIASIEGAQNDSAGVEDAVWAINHRSTVVAYREASKWLRDQLSHCAAPKEAATPDALPLHLQAQSNCRRRQYRCRHTVIYNSHTQILISFY</sequence>
<reference evidence="2" key="1">
    <citation type="journal article" date="2016" name="Biologicals">
        <title>Rhabdovirus-like endogenous viral elements in the genome of Spodoptera frugiperda insect cells are actively transcribed: Implications for adventitious virus detection.</title>
        <authorList>
            <person name="Geisler C."/>
            <person name="Jarvis D.L."/>
        </authorList>
    </citation>
    <scope>NUCLEOTIDE SEQUENCE</scope>
</reference>
<accession>A0A191T7W1</accession>
<dbReference type="EMBL" id="KU865648">
    <property type="protein sequence ID" value="ANI26481.1"/>
    <property type="molecule type" value="Genomic_DNA"/>
</dbReference>
<comment type="subcellular location">
    <subcellularLocation>
        <location evidence="1">Virion</location>
    </subcellularLocation>
</comment>
<dbReference type="AlphaFoldDB" id="A0A191T7W1"/>
<protein>
    <submittedName>
        <fullName evidence="2">Uncharacterized protein</fullName>
    </submittedName>
</protein>
<organism evidence="2">
    <name type="scientific">Spodoptera frugiperda</name>
    <name type="common">Fall armyworm</name>
    <dbReference type="NCBI Taxonomy" id="7108"/>
    <lineage>
        <taxon>Eukaryota</taxon>
        <taxon>Metazoa</taxon>
        <taxon>Ecdysozoa</taxon>
        <taxon>Arthropoda</taxon>
        <taxon>Hexapoda</taxon>
        <taxon>Insecta</taxon>
        <taxon>Pterygota</taxon>
        <taxon>Neoptera</taxon>
        <taxon>Endopterygota</taxon>
        <taxon>Lepidoptera</taxon>
        <taxon>Glossata</taxon>
        <taxon>Ditrysia</taxon>
        <taxon>Noctuoidea</taxon>
        <taxon>Noctuidae</taxon>
        <taxon>Amphipyrinae</taxon>
        <taxon>Spodoptera</taxon>
    </lineage>
</organism>
<dbReference type="Pfam" id="PF03216">
    <property type="entry name" value="Rhabdo_ncap_2"/>
    <property type="match status" value="1"/>
</dbReference>
<evidence type="ECO:0000256" key="1">
    <source>
        <dbReference type="ARBA" id="ARBA00004328"/>
    </source>
</evidence>
<evidence type="ECO:0000313" key="2">
    <source>
        <dbReference type="EMBL" id="ANI26481.1"/>
    </source>
</evidence>
<dbReference type="InterPro" id="IPR004902">
    <property type="entry name" value="Rhabdo_ncap_2"/>
</dbReference>
<proteinExistence type="predicted"/>
<name>A0A191T7W1_SPOFR</name>